<dbReference type="Pfam" id="PF01337">
    <property type="entry name" value="Barstar"/>
    <property type="match status" value="1"/>
</dbReference>
<evidence type="ECO:0000256" key="1">
    <source>
        <dbReference type="ARBA" id="ARBA00006845"/>
    </source>
</evidence>
<dbReference type="Proteomes" id="UP000653002">
    <property type="component" value="Unassembled WGS sequence"/>
</dbReference>
<proteinExistence type="inferred from homology"/>
<comment type="similarity">
    <text evidence="1">Belongs to the barstar family.</text>
</comment>
<dbReference type="SUPFAM" id="SSF52038">
    <property type="entry name" value="Barstar-related"/>
    <property type="match status" value="1"/>
</dbReference>
<dbReference type="InterPro" id="IPR000468">
    <property type="entry name" value="Barstar"/>
</dbReference>
<name>A0A8I0L2L4_XANCI</name>
<comment type="caution">
    <text evidence="3">The sequence shown here is derived from an EMBL/GenBank/DDBJ whole genome shotgun (WGS) entry which is preliminary data.</text>
</comment>
<dbReference type="EMBL" id="JAABFR010001085">
    <property type="protein sequence ID" value="MBD4337015.1"/>
    <property type="molecule type" value="Genomic_DNA"/>
</dbReference>
<sequence length="59" mass="6703">MELTYRIDCRELTSRAAAHDCFARVFSLPASYGRNLDALYDVLTDLPPCTLILEHIDCL</sequence>
<reference evidence="3" key="1">
    <citation type="submission" date="2020-01" db="EMBL/GenBank/DDBJ databases">
        <authorList>
            <person name="Richard D."/>
        </authorList>
    </citation>
    <scope>NUCLEOTIDE SEQUENCE</scope>
    <source>
        <strain evidence="3">JP541</strain>
    </source>
</reference>
<dbReference type="Gene3D" id="3.30.370.10">
    <property type="entry name" value="Barstar-like"/>
    <property type="match status" value="1"/>
</dbReference>
<protein>
    <submittedName>
        <fullName evidence="3">Ribonuclease inhibitor</fullName>
    </submittedName>
</protein>
<evidence type="ECO:0000313" key="4">
    <source>
        <dbReference type="Proteomes" id="UP000653002"/>
    </source>
</evidence>
<gene>
    <name evidence="3" type="ORF">GUH15_13285</name>
</gene>
<feature type="domain" description="Barstar (barnase inhibitor)" evidence="2">
    <location>
        <begin position="5"/>
        <end position="57"/>
    </location>
</feature>
<dbReference type="AlphaFoldDB" id="A0A8I0L2L4"/>
<feature type="non-terminal residue" evidence="3">
    <location>
        <position position="59"/>
    </location>
</feature>
<dbReference type="InterPro" id="IPR035905">
    <property type="entry name" value="Barstar-like_sf"/>
</dbReference>
<evidence type="ECO:0000313" key="3">
    <source>
        <dbReference type="EMBL" id="MBD4337015.1"/>
    </source>
</evidence>
<evidence type="ECO:0000259" key="2">
    <source>
        <dbReference type="Pfam" id="PF01337"/>
    </source>
</evidence>
<accession>A0A8I0L2L4</accession>
<organism evidence="3 4">
    <name type="scientific">Xanthomonas citri pv. citri</name>
    <dbReference type="NCBI Taxonomy" id="611301"/>
    <lineage>
        <taxon>Bacteria</taxon>
        <taxon>Pseudomonadati</taxon>
        <taxon>Pseudomonadota</taxon>
        <taxon>Gammaproteobacteria</taxon>
        <taxon>Lysobacterales</taxon>
        <taxon>Lysobacteraceae</taxon>
        <taxon>Xanthomonas</taxon>
    </lineage>
</organism>